<evidence type="ECO:0000256" key="2">
    <source>
        <dbReference type="SAM" id="Phobius"/>
    </source>
</evidence>
<proteinExistence type="predicted"/>
<evidence type="ECO:0000259" key="3">
    <source>
        <dbReference type="Pfam" id="PF00768"/>
    </source>
</evidence>
<keyword evidence="2" id="KW-0812">Transmembrane</keyword>
<name>A0AAU8IY94_9ACTN</name>
<dbReference type="RefSeq" id="WP_353944326.1">
    <property type="nucleotide sequence ID" value="NZ_CP159534.1"/>
</dbReference>
<dbReference type="GO" id="GO:0006508">
    <property type="term" value="P:proteolysis"/>
    <property type="evidence" value="ECO:0007669"/>
    <property type="project" value="InterPro"/>
</dbReference>
<dbReference type="PANTHER" id="PTHR21581">
    <property type="entry name" value="D-ALANYL-D-ALANINE CARBOXYPEPTIDASE"/>
    <property type="match status" value="1"/>
</dbReference>
<dbReference type="KEGG" id="stac:ABII15_23845"/>
<protein>
    <submittedName>
        <fullName evidence="4">Serine hydrolase</fullName>
    </submittedName>
</protein>
<feature type="domain" description="Peptidase S11 D-alanyl-D-alanine carboxypeptidase A N-terminal" evidence="3">
    <location>
        <begin position="65"/>
        <end position="293"/>
    </location>
</feature>
<keyword evidence="2" id="KW-0472">Membrane</keyword>
<keyword evidence="2" id="KW-1133">Transmembrane helix</keyword>
<feature type="region of interest" description="Disordered" evidence="1">
    <location>
        <begin position="331"/>
        <end position="355"/>
    </location>
</feature>
<evidence type="ECO:0000313" key="4">
    <source>
        <dbReference type="EMBL" id="XCJ72806.1"/>
    </source>
</evidence>
<feature type="transmembrane region" description="Helical" evidence="2">
    <location>
        <begin position="357"/>
        <end position="377"/>
    </location>
</feature>
<evidence type="ECO:0000256" key="1">
    <source>
        <dbReference type="SAM" id="MobiDB-lite"/>
    </source>
</evidence>
<dbReference type="PANTHER" id="PTHR21581:SF33">
    <property type="entry name" value="D-ALANYL-D-ALANINE CARBOXYPEPTIDASE DACB"/>
    <property type="match status" value="1"/>
</dbReference>
<dbReference type="GO" id="GO:0009002">
    <property type="term" value="F:serine-type D-Ala-D-Ala carboxypeptidase activity"/>
    <property type="evidence" value="ECO:0007669"/>
    <property type="project" value="InterPro"/>
</dbReference>
<dbReference type="InterPro" id="IPR006311">
    <property type="entry name" value="TAT_signal"/>
</dbReference>
<accession>A0AAU8IY94</accession>
<organism evidence="4">
    <name type="scientific">Streptomyces tabacisoli</name>
    <dbReference type="NCBI Taxonomy" id="3156398"/>
    <lineage>
        <taxon>Bacteria</taxon>
        <taxon>Bacillati</taxon>
        <taxon>Actinomycetota</taxon>
        <taxon>Actinomycetes</taxon>
        <taxon>Kitasatosporales</taxon>
        <taxon>Streptomycetaceae</taxon>
        <taxon>Streptomyces</taxon>
    </lineage>
</organism>
<feature type="compositionally biased region" description="Low complexity" evidence="1">
    <location>
        <begin position="336"/>
        <end position="350"/>
    </location>
</feature>
<dbReference type="InterPro" id="IPR012338">
    <property type="entry name" value="Beta-lactam/transpept-like"/>
</dbReference>
<dbReference type="SUPFAM" id="SSF56601">
    <property type="entry name" value="beta-lactamase/transpeptidase-like"/>
    <property type="match status" value="1"/>
</dbReference>
<dbReference type="EMBL" id="CP159534">
    <property type="protein sequence ID" value="XCJ72806.1"/>
    <property type="molecule type" value="Genomic_DNA"/>
</dbReference>
<reference evidence="4" key="1">
    <citation type="submission" date="2024-06" db="EMBL/GenBank/DDBJ databases">
        <title>Streptomyces sp. strain HUAS MG91 genome sequences.</title>
        <authorList>
            <person name="Mo P."/>
        </authorList>
    </citation>
    <scope>NUCLEOTIDE SEQUENCE</scope>
    <source>
        <strain evidence="4">HUAS MG91</strain>
    </source>
</reference>
<gene>
    <name evidence="4" type="ORF">ABII15_23845</name>
</gene>
<dbReference type="InterPro" id="IPR001967">
    <property type="entry name" value="Peptidase_S11_N"/>
</dbReference>
<dbReference type="Gene3D" id="3.40.710.10">
    <property type="entry name" value="DD-peptidase/beta-lactamase superfamily"/>
    <property type="match status" value="1"/>
</dbReference>
<dbReference type="Pfam" id="PF00768">
    <property type="entry name" value="Peptidase_S11"/>
    <property type="match status" value="1"/>
</dbReference>
<dbReference type="PROSITE" id="PS51318">
    <property type="entry name" value="TAT"/>
    <property type="match status" value="1"/>
</dbReference>
<keyword evidence="4" id="KW-0378">Hydrolase</keyword>
<sequence length="389" mass="39932">MPGTASSPQHPSSSPFGRRAALGLGIGAAAALTLPAQRASAAPVVGGARLGAAGVQVRRGAGVPKPPGLRARAWLVADNDSGEVLASFNAHKALAPASTLKMLFADTVLPKFAATDRHRVTAEDLAGIPYGSSLVGVQAGTTYTVHQLWQGVFLRSGNDAVHVLAHMNGGVEQTVAQMQARAKDLQAEDTHVVSPDGFDHKGQLSSAYDLTLFARAGLKNDDFRGYCATRVADFPAGGSKTFQIQNTDRLLTGQGVAPYQGLIGVKNGYTTNAGNTFTGAATRDGRTLLVTVMHPGSGAEVYEETAALLDWGFRAGGRAGAVGELVVPLSERPKESASPVAGAPAASSGGSAEGREGWALGGSAVVAALAGGSLVALRRRRRPTGRRRA</sequence>
<dbReference type="AlphaFoldDB" id="A0AAU8IY94"/>